<name>A0ACC2MM07_PERAE</name>
<proteinExistence type="predicted"/>
<protein>
    <submittedName>
        <fullName evidence="1">Uncharacterized protein</fullName>
    </submittedName>
</protein>
<accession>A0ACC2MM07</accession>
<dbReference type="EMBL" id="CM056810">
    <property type="protein sequence ID" value="KAJ8646364.1"/>
    <property type="molecule type" value="Genomic_DNA"/>
</dbReference>
<evidence type="ECO:0000313" key="1">
    <source>
        <dbReference type="EMBL" id="KAJ8646364.1"/>
    </source>
</evidence>
<dbReference type="Proteomes" id="UP001234297">
    <property type="component" value="Chromosome 2"/>
</dbReference>
<sequence>MRSVSQTYKLLSVPKEKIKRRHLYEEVFGFKLLDAKTFPSLHAWGDRFLNVPFIKEKLPPSDKLLVIFTNIRKGWLNK</sequence>
<keyword evidence="2" id="KW-1185">Reference proteome</keyword>
<organism evidence="1 2">
    <name type="scientific">Persea americana</name>
    <name type="common">Avocado</name>
    <dbReference type="NCBI Taxonomy" id="3435"/>
    <lineage>
        <taxon>Eukaryota</taxon>
        <taxon>Viridiplantae</taxon>
        <taxon>Streptophyta</taxon>
        <taxon>Embryophyta</taxon>
        <taxon>Tracheophyta</taxon>
        <taxon>Spermatophyta</taxon>
        <taxon>Magnoliopsida</taxon>
        <taxon>Magnoliidae</taxon>
        <taxon>Laurales</taxon>
        <taxon>Lauraceae</taxon>
        <taxon>Persea</taxon>
    </lineage>
</organism>
<reference evidence="1 2" key="1">
    <citation type="journal article" date="2022" name="Hortic Res">
        <title>A haplotype resolved chromosomal level avocado genome allows analysis of novel avocado genes.</title>
        <authorList>
            <person name="Nath O."/>
            <person name="Fletcher S.J."/>
            <person name="Hayward A."/>
            <person name="Shaw L.M."/>
            <person name="Masouleh A.K."/>
            <person name="Furtado A."/>
            <person name="Henry R.J."/>
            <person name="Mitter N."/>
        </authorList>
    </citation>
    <scope>NUCLEOTIDE SEQUENCE [LARGE SCALE GENOMIC DNA]</scope>
    <source>
        <strain evidence="2">cv. Hass</strain>
    </source>
</reference>
<evidence type="ECO:0000313" key="2">
    <source>
        <dbReference type="Proteomes" id="UP001234297"/>
    </source>
</evidence>
<gene>
    <name evidence="1" type="ORF">MRB53_008112</name>
</gene>
<comment type="caution">
    <text evidence="1">The sequence shown here is derived from an EMBL/GenBank/DDBJ whole genome shotgun (WGS) entry which is preliminary data.</text>
</comment>